<keyword evidence="8" id="KW-1185">Reference proteome</keyword>
<sequence>MTDSEKVVRRNPHGDFGAVQASRPQWKEDSKLEFTQTRDPTWTKGDGAIETFDEKHVDIDPWEQGRPSVYNYKLLISAIIPRPIGFVSTVSPQGNRNLAPFSYFQLVNHDPPSFIVSFVGGFKDSLRNLLETNECTISIISEHFVEAANSTSVNSPFGVSEWELSGLTPSPSVTVKPPRVKESVFGIEGKLALTHGFFSKGDPDKKTGTLTLIEGTMFWCRGDALNKEKNLVDPGILRPVARLGGITYGRIMNAFELLRPDWEEFKG</sequence>
<evidence type="ECO:0000256" key="5">
    <source>
        <dbReference type="SAM" id="MobiDB-lite"/>
    </source>
</evidence>
<dbReference type="OrthoDB" id="10250990at2759"/>
<dbReference type="Proteomes" id="UP000799421">
    <property type="component" value="Unassembled WGS sequence"/>
</dbReference>
<comment type="similarity">
    <text evidence="4">Belongs to the flavoredoxin family.</text>
</comment>
<dbReference type="PANTHER" id="PTHR33798:SF5">
    <property type="entry name" value="FLAVIN REDUCTASE LIKE DOMAIN-CONTAINING PROTEIN"/>
    <property type="match status" value="1"/>
</dbReference>
<dbReference type="AlphaFoldDB" id="A0A6A7BZY3"/>
<comment type="cofactor">
    <cofactor evidence="1">
        <name>FMN</name>
        <dbReference type="ChEBI" id="CHEBI:58210"/>
    </cofactor>
</comment>
<reference evidence="7" key="1">
    <citation type="journal article" date="2020" name="Stud. Mycol.">
        <title>101 Dothideomycetes genomes: a test case for predicting lifestyles and emergence of pathogens.</title>
        <authorList>
            <person name="Haridas S."/>
            <person name="Albert R."/>
            <person name="Binder M."/>
            <person name="Bloem J."/>
            <person name="Labutti K."/>
            <person name="Salamov A."/>
            <person name="Andreopoulos B."/>
            <person name="Baker S."/>
            <person name="Barry K."/>
            <person name="Bills G."/>
            <person name="Bluhm B."/>
            <person name="Cannon C."/>
            <person name="Castanera R."/>
            <person name="Culley D."/>
            <person name="Daum C."/>
            <person name="Ezra D."/>
            <person name="Gonzalez J."/>
            <person name="Henrissat B."/>
            <person name="Kuo A."/>
            <person name="Liang C."/>
            <person name="Lipzen A."/>
            <person name="Lutzoni F."/>
            <person name="Magnuson J."/>
            <person name="Mondo S."/>
            <person name="Nolan M."/>
            <person name="Ohm R."/>
            <person name="Pangilinan J."/>
            <person name="Park H.-J."/>
            <person name="Ramirez L."/>
            <person name="Alfaro M."/>
            <person name="Sun H."/>
            <person name="Tritt A."/>
            <person name="Yoshinaga Y."/>
            <person name="Zwiers L.-H."/>
            <person name="Turgeon B."/>
            <person name="Goodwin S."/>
            <person name="Spatafora J."/>
            <person name="Crous P."/>
            <person name="Grigoriev I."/>
        </authorList>
    </citation>
    <scope>NUCLEOTIDE SEQUENCE</scope>
    <source>
        <strain evidence="7">CBS 480.64</strain>
    </source>
</reference>
<evidence type="ECO:0000256" key="4">
    <source>
        <dbReference type="ARBA" id="ARBA00038054"/>
    </source>
</evidence>
<dbReference type="Gene3D" id="2.30.110.10">
    <property type="entry name" value="Electron Transport, Fmn-binding Protein, Chain A"/>
    <property type="match status" value="1"/>
</dbReference>
<evidence type="ECO:0000256" key="2">
    <source>
        <dbReference type="ARBA" id="ARBA00022630"/>
    </source>
</evidence>
<name>A0A6A7BZY3_9PEZI</name>
<evidence type="ECO:0000313" key="8">
    <source>
        <dbReference type="Proteomes" id="UP000799421"/>
    </source>
</evidence>
<evidence type="ECO:0000256" key="3">
    <source>
        <dbReference type="ARBA" id="ARBA00022643"/>
    </source>
</evidence>
<evidence type="ECO:0000259" key="6">
    <source>
        <dbReference type="Pfam" id="PF01613"/>
    </source>
</evidence>
<dbReference type="EMBL" id="MU005984">
    <property type="protein sequence ID" value="KAF2860235.1"/>
    <property type="molecule type" value="Genomic_DNA"/>
</dbReference>
<organism evidence="7 8">
    <name type="scientific">Piedraia hortae CBS 480.64</name>
    <dbReference type="NCBI Taxonomy" id="1314780"/>
    <lineage>
        <taxon>Eukaryota</taxon>
        <taxon>Fungi</taxon>
        <taxon>Dikarya</taxon>
        <taxon>Ascomycota</taxon>
        <taxon>Pezizomycotina</taxon>
        <taxon>Dothideomycetes</taxon>
        <taxon>Dothideomycetidae</taxon>
        <taxon>Capnodiales</taxon>
        <taxon>Piedraiaceae</taxon>
        <taxon>Piedraia</taxon>
    </lineage>
</organism>
<accession>A0A6A7BZY3</accession>
<protein>
    <recommendedName>
        <fullName evidence="6">Flavin reductase like domain-containing protein</fullName>
    </recommendedName>
</protein>
<dbReference type="InterPro" id="IPR002563">
    <property type="entry name" value="Flavin_Rdtase-like_dom"/>
</dbReference>
<feature type="domain" description="Flavin reductase like" evidence="6">
    <location>
        <begin position="80"/>
        <end position="196"/>
    </location>
</feature>
<dbReference type="PANTHER" id="PTHR33798">
    <property type="entry name" value="FLAVOPROTEIN OXYGENASE"/>
    <property type="match status" value="1"/>
</dbReference>
<proteinExistence type="inferred from homology"/>
<keyword evidence="3" id="KW-0288">FMN</keyword>
<dbReference type="GO" id="GO:0010181">
    <property type="term" value="F:FMN binding"/>
    <property type="evidence" value="ECO:0007669"/>
    <property type="project" value="InterPro"/>
</dbReference>
<dbReference type="Pfam" id="PF01613">
    <property type="entry name" value="Flavin_Reduct"/>
    <property type="match status" value="1"/>
</dbReference>
<gene>
    <name evidence="7" type="ORF">K470DRAFT_217610</name>
</gene>
<keyword evidence="2" id="KW-0285">Flavoprotein</keyword>
<feature type="region of interest" description="Disordered" evidence="5">
    <location>
        <begin position="1"/>
        <end position="38"/>
    </location>
</feature>
<dbReference type="SUPFAM" id="SSF50475">
    <property type="entry name" value="FMN-binding split barrel"/>
    <property type="match status" value="1"/>
</dbReference>
<dbReference type="InterPro" id="IPR012349">
    <property type="entry name" value="Split_barrel_FMN-bd"/>
</dbReference>
<evidence type="ECO:0000256" key="1">
    <source>
        <dbReference type="ARBA" id="ARBA00001917"/>
    </source>
</evidence>
<evidence type="ECO:0000313" key="7">
    <source>
        <dbReference type="EMBL" id="KAF2860235.1"/>
    </source>
</evidence>